<dbReference type="GO" id="GO:0008270">
    <property type="term" value="F:zinc ion binding"/>
    <property type="evidence" value="ECO:0007669"/>
    <property type="project" value="InterPro"/>
</dbReference>
<keyword evidence="4" id="KW-1185">Reference proteome</keyword>
<dbReference type="CDD" id="cd12148">
    <property type="entry name" value="fungal_TF_MHR"/>
    <property type="match status" value="1"/>
</dbReference>
<dbReference type="Proteomes" id="UP000191672">
    <property type="component" value="Unassembled WGS sequence"/>
</dbReference>
<evidence type="ECO:0000313" key="3">
    <source>
        <dbReference type="EMBL" id="OQD85778.1"/>
    </source>
</evidence>
<organism evidence="3 4">
    <name type="scientific">Penicillium antarcticum</name>
    <dbReference type="NCBI Taxonomy" id="416450"/>
    <lineage>
        <taxon>Eukaryota</taxon>
        <taxon>Fungi</taxon>
        <taxon>Dikarya</taxon>
        <taxon>Ascomycota</taxon>
        <taxon>Pezizomycotina</taxon>
        <taxon>Eurotiomycetes</taxon>
        <taxon>Eurotiomycetidae</taxon>
        <taxon>Eurotiales</taxon>
        <taxon>Aspergillaceae</taxon>
        <taxon>Penicillium</taxon>
    </lineage>
</organism>
<accession>A0A1V6Q9A3</accession>
<evidence type="ECO:0000259" key="2">
    <source>
        <dbReference type="Pfam" id="PF04082"/>
    </source>
</evidence>
<dbReference type="InterPro" id="IPR053187">
    <property type="entry name" value="Notoamide_regulator"/>
</dbReference>
<evidence type="ECO:0000313" key="4">
    <source>
        <dbReference type="Proteomes" id="UP000191672"/>
    </source>
</evidence>
<protein>
    <recommendedName>
        <fullName evidence="2">Xylanolytic transcriptional activator regulatory domain-containing protein</fullName>
    </recommendedName>
</protein>
<dbReference type="GO" id="GO:0003677">
    <property type="term" value="F:DNA binding"/>
    <property type="evidence" value="ECO:0007669"/>
    <property type="project" value="InterPro"/>
</dbReference>
<evidence type="ECO:0000256" key="1">
    <source>
        <dbReference type="ARBA" id="ARBA00023242"/>
    </source>
</evidence>
<sequence>MFLSTTNFQTDQKSFAAGNELSQMGILNKNQKPTTDDVTSDSNYYRNLLYDVFEAIRSASQDSQQRLLQMIRNQSSMQTIRAYLDQILSDAQAYGGNEEAPRKSKKARHNTGVEAPQFRPRIMDIRYLCGSAPYRVPAKPWTSVTDDDDLVSHLISLYMTWDYPFYAFIDRETFLVHMRNGNLHSDFCTPFLVNAMLANACDYSQYTEAYTIPGDVKTKGADFLTEAEGYMRLYSFDRGSGTRLATLQATLLLYERYSNLGNDDFGYTMLHQATEMAEEMGIINHDKLKLNKSQMSEEMIRSLERTAWGLFQVDTMRYHALVINLCCDNFGYYSSFSNHQKRTPLFFSPESGQSANQIALSSAREISALTQAMQSQYGIQYGHQFTMYAVSVALYTLLDQPAFDILDTDFLHLTRAFYIIARRSPVGSSLFHFFKLSVQAQQSHKQGGQPGKLEHFPQEVKEIFSKDYRSQAPEQWNRTSKSRGDAWFLESNLRDFPPPGLKGMISEYEKLSVGKEERPHGYPKGGEF</sequence>
<dbReference type="PANTHER" id="PTHR47256:SF5">
    <property type="entry name" value="ZN(II)2CYS6 TRANSCRIPTION FACTOR (EUROFUNG)"/>
    <property type="match status" value="1"/>
</dbReference>
<proteinExistence type="predicted"/>
<dbReference type="PANTHER" id="PTHR47256">
    <property type="entry name" value="ZN(II)2CYS6 TRANSCRIPTION FACTOR (EUROFUNG)-RELATED"/>
    <property type="match status" value="1"/>
</dbReference>
<reference evidence="4" key="1">
    <citation type="journal article" date="2017" name="Nat. Microbiol.">
        <title>Global analysis of biosynthetic gene clusters reveals vast potential of secondary metabolite production in Penicillium species.</title>
        <authorList>
            <person name="Nielsen J.C."/>
            <person name="Grijseels S."/>
            <person name="Prigent S."/>
            <person name="Ji B."/>
            <person name="Dainat J."/>
            <person name="Nielsen K.F."/>
            <person name="Frisvad J.C."/>
            <person name="Workman M."/>
            <person name="Nielsen J."/>
        </authorList>
    </citation>
    <scope>NUCLEOTIDE SEQUENCE [LARGE SCALE GENOMIC DNA]</scope>
    <source>
        <strain evidence="4">IBT 31811</strain>
    </source>
</reference>
<name>A0A1V6Q9A3_9EURO</name>
<gene>
    <name evidence="3" type="ORF">PENANT_c009G07148</name>
</gene>
<dbReference type="Pfam" id="PF04082">
    <property type="entry name" value="Fungal_trans"/>
    <property type="match status" value="1"/>
</dbReference>
<feature type="domain" description="Xylanolytic transcriptional activator regulatory" evidence="2">
    <location>
        <begin position="156"/>
        <end position="359"/>
    </location>
</feature>
<dbReference type="InterPro" id="IPR007219">
    <property type="entry name" value="XnlR_reg_dom"/>
</dbReference>
<dbReference type="AlphaFoldDB" id="A0A1V6Q9A3"/>
<dbReference type="EMBL" id="MDYN01000009">
    <property type="protein sequence ID" value="OQD85778.1"/>
    <property type="molecule type" value="Genomic_DNA"/>
</dbReference>
<comment type="caution">
    <text evidence="3">The sequence shown here is derived from an EMBL/GenBank/DDBJ whole genome shotgun (WGS) entry which is preliminary data.</text>
</comment>
<dbReference type="GO" id="GO:0006351">
    <property type="term" value="P:DNA-templated transcription"/>
    <property type="evidence" value="ECO:0007669"/>
    <property type="project" value="InterPro"/>
</dbReference>
<keyword evidence="1" id="KW-0539">Nucleus</keyword>